<dbReference type="RefSeq" id="WP_248825038.1">
    <property type="nucleotide sequence ID" value="NZ_JALKFT010000011.1"/>
</dbReference>
<evidence type="ECO:0000259" key="1">
    <source>
        <dbReference type="PROSITE" id="PS51186"/>
    </source>
</evidence>
<proteinExistence type="predicted"/>
<organism evidence="2 3">
    <name type="scientific">Frankia umida</name>
    <dbReference type="NCBI Taxonomy" id="573489"/>
    <lineage>
        <taxon>Bacteria</taxon>
        <taxon>Bacillati</taxon>
        <taxon>Actinomycetota</taxon>
        <taxon>Actinomycetes</taxon>
        <taxon>Frankiales</taxon>
        <taxon>Frankiaceae</taxon>
        <taxon>Frankia</taxon>
    </lineage>
</organism>
<dbReference type="InterPro" id="IPR000182">
    <property type="entry name" value="GNAT_dom"/>
</dbReference>
<dbReference type="PROSITE" id="PS51186">
    <property type="entry name" value="GNAT"/>
    <property type="match status" value="1"/>
</dbReference>
<dbReference type="EMBL" id="JALKFT010000011">
    <property type="protein sequence ID" value="MCK9876778.1"/>
    <property type="molecule type" value="Genomic_DNA"/>
</dbReference>
<dbReference type="PANTHER" id="PTHR43072:SF8">
    <property type="entry name" value="ACYLTRANSFERASE FABY-RELATED"/>
    <property type="match status" value="1"/>
</dbReference>
<reference evidence="2 3" key="1">
    <citation type="submission" date="2022-04" db="EMBL/GenBank/DDBJ databases">
        <title>Genome diversity in the genus Frankia.</title>
        <authorList>
            <person name="Carlos-Shanley C."/>
            <person name="Hahn D."/>
        </authorList>
    </citation>
    <scope>NUCLEOTIDE SEQUENCE [LARGE SCALE GENOMIC DNA]</scope>
    <source>
        <strain evidence="2 3">Ag45/Mut15</strain>
    </source>
</reference>
<dbReference type="PANTHER" id="PTHR43072">
    <property type="entry name" value="N-ACETYLTRANSFERASE"/>
    <property type="match status" value="1"/>
</dbReference>
<dbReference type="Gene3D" id="3.40.630.30">
    <property type="match status" value="1"/>
</dbReference>
<dbReference type="Proteomes" id="UP001201873">
    <property type="component" value="Unassembled WGS sequence"/>
</dbReference>
<dbReference type="SUPFAM" id="SSF55729">
    <property type="entry name" value="Acyl-CoA N-acyltransferases (Nat)"/>
    <property type="match status" value="1"/>
</dbReference>
<keyword evidence="3" id="KW-1185">Reference proteome</keyword>
<name>A0ABT0JZ12_9ACTN</name>
<dbReference type="InterPro" id="IPR016181">
    <property type="entry name" value="Acyl_CoA_acyltransferase"/>
</dbReference>
<accession>A0ABT0JZ12</accession>
<comment type="caution">
    <text evidence="2">The sequence shown here is derived from an EMBL/GenBank/DDBJ whole genome shotgun (WGS) entry which is preliminary data.</text>
</comment>
<sequence length="217" mass="22764">MGSVVRIRAARLSDAAGIQAVYGPFVTGSPATFEEEIPTVEAMRARMTAVPRLPWLVAEATPTLPSDGAPDGVPDGVPDGGRAGVVIAGYACAAPHGQRAAYRWSVNASVYLAAAFHRRGLGRRLYARLFAELRALGYLNVYAGITLPNPASVGLHTAAGFTPVAVYPGIGHKLGAWRDLGWYHLPLITPLPAVPAEPRPWDPDAAPVPGVTSAAQE</sequence>
<gene>
    <name evidence="2" type="ORF">MXD59_13480</name>
</gene>
<protein>
    <submittedName>
        <fullName evidence="2">N-acetyltransferase family protein</fullName>
    </submittedName>
</protein>
<evidence type="ECO:0000313" key="3">
    <source>
        <dbReference type="Proteomes" id="UP001201873"/>
    </source>
</evidence>
<evidence type="ECO:0000313" key="2">
    <source>
        <dbReference type="EMBL" id="MCK9876778.1"/>
    </source>
</evidence>
<dbReference type="CDD" id="cd04301">
    <property type="entry name" value="NAT_SF"/>
    <property type="match status" value="1"/>
</dbReference>
<dbReference type="Pfam" id="PF00583">
    <property type="entry name" value="Acetyltransf_1"/>
    <property type="match status" value="1"/>
</dbReference>
<feature type="domain" description="N-acetyltransferase" evidence="1">
    <location>
        <begin position="5"/>
        <end position="192"/>
    </location>
</feature>